<protein>
    <submittedName>
        <fullName evidence="1">SRPBCC family protein</fullName>
    </submittedName>
</protein>
<dbReference type="InterPro" id="IPR019587">
    <property type="entry name" value="Polyketide_cyclase/dehydratase"/>
</dbReference>
<gene>
    <name evidence="1" type="ORF">KGB56_19340</name>
</gene>
<proteinExistence type="predicted"/>
<evidence type="ECO:0000313" key="1">
    <source>
        <dbReference type="EMBL" id="QUS55455.1"/>
    </source>
</evidence>
<dbReference type="EMBL" id="CP074126">
    <property type="protein sequence ID" value="QUS55455.1"/>
    <property type="molecule type" value="Genomic_DNA"/>
</dbReference>
<sequence length="163" mass="18401">MFAMIEEKPMIRCERTMVIDASPEAIWNVIGRYMDLDEFAPLVKSVEALTEGADGVGSVRRCHFDNGTFLDEEVMEWEPNHRMRVRMFSMEALPLKEAQAEICIKPYAGGKSQIIWYLEYRMKYGPLGWLLGQTLVKSGMGKVIVGNLKGLAEKVKSPRAIAA</sequence>
<dbReference type="PANTHER" id="PTHR39332:SF7">
    <property type="entry name" value="SRPBCC FAMILY PROTEIN"/>
    <property type="match status" value="1"/>
</dbReference>
<dbReference type="Gene3D" id="3.30.530.20">
    <property type="match status" value="1"/>
</dbReference>
<dbReference type="CDD" id="cd07821">
    <property type="entry name" value="PYR_PYL_RCAR_like"/>
    <property type="match status" value="1"/>
</dbReference>
<dbReference type="SUPFAM" id="SSF55961">
    <property type="entry name" value="Bet v1-like"/>
    <property type="match status" value="1"/>
</dbReference>
<dbReference type="InterPro" id="IPR023393">
    <property type="entry name" value="START-like_dom_sf"/>
</dbReference>
<name>A0ABX8AKY5_9HYPH</name>
<dbReference type="PANTHER" id="PTHR39332">
    <property type="entry name" value="BLL4707 PROTEIN"/>
    <property type="match status" value="1"/>
</dbReference>
<accession>A0ABX8AKY5</accession>
<keyword evidence="2" id="KW-1185">Reference proteome</keyword>
<reference evidence="1 2" key="1">
    <citation type="journal article" date="2021" name="Angew. Chem. Int. Ed. Engl.">
        <title>A novel family of nonribosomal peptides modulate collective behavior in Pseudovibrio bacteria isolated from marine sponges.</title>
        <authorList>
            <person name="Ioca L.P."/>
            <person name="Dai Y."/>
            <person name="Kunakom S."/>
            <person name="Diaz-Espinosa J."/>
            <person name="Krunic A."/>
            <person name="Crnkovic C.M."/>
            <person name="Orjala J."/>
            <person name="Sanchez L.M."/>
            <person name="Ferreira A.G."/>
            <person name="Berlinck R.G.S."/>
            <person name="Eustaquio A.S."/>
        </authorList>
    </citation>
    <scope>NUCLEOTIDE SEQUENCE [LARGE SCALE GENOMIC DNA]</scope>
    <source>
        <strain evidence="1 2">Ab134</strain>
    </source>
</reference>
<dbReference type="Proteomes" id="UP000680706">
    <property type="component" value="Chromosome"/>
</dbReference>
<dbReference type="Pfam" id="PF10604">
    <property type="entry name" value="Polyketide_cyc2"/>
    <property type="match status" value="1"/>
</dbReference>
<organism evidence="1 2">
    <name type="scientific">Pseudovibrio brasiliensis</name>
    <dbReference type="NCBI Taxonomy" id="1898042"/>
    <lineage>
        <taxon>Bacteria</taxon>
        <taxon>Pseudomonadati</taxon>
        <taxon>Pseudomonadota</taxon>
        <taxon>Alphaproteobacteria</taxon>
        <taxon>Hyphomicrobiales</taxon>
        <taxon>Stappiaceae</taxon>
        <taxon>Pseudovibrio</taxon>
    </lineage>
</organism>
<evidence type="ECO:0000313" key="2">
    <source>
        <dbReference type="Proteomes" id="UP000680706"/>
    </source>
</evidence>